<feature type="compositionally biased region" description="Polar residues" evidence="1">
    <location>
        <begin position="317"/>
        <end position="338"/>
    </location>
</feature>
<feature type="region of interest" description="Disordered" evidence="1">
    <location>
        <begin position="303"/>
        <end position="361"/>
    </location>
</feature>
<protein>
    <recommendedName>
        <fullName evidence="5">Ig-like domain-containing protein</fullName>
    </recommendedName>
</protein>
<gene>
    <name evidence="3" type="ORF">UPYG_G00165300</name>
</gene>
<dbReference type="Proteomes" id="UP001557470">
    <property type="component" value="Unassembled WGS sequence"/>
</dbReference>
<proteinExistence type="predicted"/>
<evidence type="ECO:0000256" key="1">
    <source>
        <dbReference type="SAM" id="MobiDB-lite"/>
    </source>
</evidence>
<feature type="chain" id="PRO_5044833910" description="Ig-like domain-containing protein" evidence="2">
    <location>
        <begin position="19"/>
        <end position="522"/>
    </location>
</feature>
<feature type="signal peptide" evidence="2">
    <location>
        <begin position="1"/>
        <end position="18"/>
    </location>
</feature>
<evidence type="ECO:0000256" key="2">
    <source>
        <dbReference type="SAM" id="SignalP"/>
    </source>
</evidence>
<keyword evidence="4" id="KW-1185">Reference proteome</keyword>
<evidence type="ECO:0008006" key="5">
    <source>
        <dbReference type="Google" id="ProtNLM"/>
    </source>
</evidence>
<evidence type="ECO:0000313" key="3">
    <source>
        <dbReference type="EMBL" id="KAL0978049.1"/>
    </source>
</evidence>
<sequence length="522" mass="57292">MAAGHLVIFLYTIQYITSQDLPQPSLTVSSTVIRETDSVQLSCETPTSVSVSQCYFYIEGNLNKALPCQTRMTGSNLVRWTGQKIPVEVKIRCQYSASGWRYLSLYSEISTVTIQDPPKATDLPQPSLIVSPTVIRETESVQLSCETPTSVSVSQCIFYIEWKWDLNVPTCQKTFKGSQLLEWAGQRSPFKIKLRCFFTSGTSRSPKHSDPVSLTILGELQKPEISIHAESSDVISIDCVLPESVSDGSRCSLYTGDQPQPYKEAQSIRSSSSIRLICTFSVSKNDLFRSLQVRRDVSCDYRENIDPHSVSPRSDGYTFTDTDVTSSVPPRSTANSHLTSRTSKSTRRVSTGPTSPQTAIPSHYILNNGLTINSTLTPGTTQSSTEIRPNSNHQDKDLEKHLWQTGVGVASAVGVFLVGLTAVCLCGKTKNNAFSSGPQAQQEEHSQNLVMGAMNTGGLVDLVDNELYSVTSTTILFSPSGTGAEKRKPSDNSDIYHVYNSIRDRPAAVATPDGLYNLLQEH</sequence>
<keyword evidence="2" id="KW-0732">Signal</keyword>
<dbReference type="EMBL" id="JAGEUA010000005">
    <property type="protein sequence ID" value="KAL0978049.1"/>
    <property type="molecule type" value="Genomic_DNA"/>
</dbReference>
<dbReference type="AlphaFoldDB" id="A0ABD0WMF3"/>
<accession>A0ABD0WMF3</accession>
<feature type="compositionally biased region" description="Low complexity" evidence="1">
    <location>
        <begin position="339"/>
        <end position="351"/>
    </location>
</feature>
<evidence type="ECO:0000313" key="4">
    <source>
        <dbReference type="Proteomes" id="UP001557470"/>
    </source>
</evidence>
<comment type="caution">
    <text evidence="3">The sequence shown here is derived from an EMBL/GenBank/DDBJ whole genome shotgun (WGS) entry which is preliminary data.</text>
</comment>
<reference evidence="3 4" key="1">
    <citation type="submission" date="2024-06" db="EMBL/GenBank/DDBJ databases">
        <authorList>
            <person name="Pan Q."/>
            <person name="Wen M."/>
            <person name="Jouanno E."/>
            <person name="Zahm M."/>
            <person name="Klopp C."/>
            <person name="Cabau C."/>
            <person name="Louis A."/>
            <person name="Berthelot C."/>
            <person name="Parey E."/>
            <person name="Roest Crollius H."/>
            <person name="Montfort J."/>
            <person name="Robinson-Rechavi M."/>
            <person name="Bouchez O."/>
            <person name="Lampietro C."/>
            <person name="Lopez Roques C."/>
            <person name="Donnadieu C."/>
            <person name="Postlethwait J."/>
            <person name="Bobe J."/>
            <person name="Verreycken H."/>
            <person name="Guiguen Y."/>
        </authorList>
    </citation>
    <scope>NUCLEOTIDE SEQUENCE [LARGE SCALE GENOMIC DNA]</scope>
    <source>
        <strain evidence="3">Up_M1</strain>
        <tissue evidence="3">Testis</tissue>
    </source>
</reference>
<name>A0ABD0WMF3_UMBPY</name>
<organism evidence="3 4">
    <name type="scientific">Umbra pygmaea</name>
    <name type="common">Eastern mudminnow</name>
    <dbReference type="NCBI Taxonomy" id="75934"/>
    <lineage>
        <taxon>Eukaryota</taxon>
        <taxon>Metazoa</taxon>
        <taxon>Chordata</taxon>
        <taxon>Craniata</taxon>
        <taxon>Vertebrata</taxon>
        <taxon>Euteleostomi</taxon>
        <taxon>Actinopterygii</taxon>
        <taxon>Neopterygii</taxon>
        <taxon>Teleostei</taxon>
        <taxon>Protacanthopterygii</taxon>
        <taxon>Esociformes</taxon>
        <taxon>Umbridae</taxon>
        <taxon>Umbra</taxon>
    </lineage>
</organism>